<protein>
    <submittedName>
        <fullName evidence="1">Uncharacterized protein</fullName>
    </submittedName>
</protein>
<sequence length="72" mass="8220">MKAMRNTSFELRNEFINTTAVCAIGAPWQGTLKEFFCVSFDVSTVMCDIFLGTRILSEEDIICLNKSFMRVK</sequence>
<organism evidence="1 2">
    <name type="scientific">Fistulifera solaris</name>
    <name type="common">Oleaginous diatom</name>
    <dbReference type="NCBI Taxonomy" id="1519565"/>
    <lineage>
        <taxon>Eukaryota</taxon>
        <taxon>Sar</taxon>
        <taxon>Stramenopiles</taxon>
        <taxon>Ochrophyta</taxon>
        <taxon>Bacillariophyta</taxon>
        <taxon>Bacillariophyceae</taxon>
        <taxon>Bacillariophycidae</taxon>
        <taxon>Naviculales</taxon>
        <taxon>Naviculaceae</taxon>
        <taxon>Fistulifera</taxon>
    </lineage>
</organism>
<dbReference type="AlphaFoldDB" id="A0A1Z5JTA2"/>
<comment type="caution">
    <text evidence="1">The sequence shown here is derived from an EMBL/GenBank/DDBJ whole genome shotgun (WGS) entry which is preliminary data.</text>
</comment>
<dbReference type="InParanoid" id="A0A1Z5JTA2"/>
<gene>
    <name evidence="1" type="ORF">FisN_10Lu141</name>
</gene>
<accession>A0A1Z5JTA2</accession>
<proteinExistence type="predicted"/>
<name>A0A1Z5JTA2_FISSO</name>
<evidence type="ECO:0000313" key="2">
    <source>
        <dbReference type="Proteomes" id="UP000198406"/>
    </source>
</evidence>
<dbReference type="EMBL" id="BDSP01000114">
    <property type="protein sequence ID" value="GAX17264.1"/>
    <property type="molecule type" value="Genomic_DNA"/>
</dbReference>
<reference evidence="1 2" key="1">
    <citation type="journal article" date="2015" name="Plant Cell">
        <title>Oil accumulation by the oleaginous diatom Fistulifera solaris as revealed by the genome and transcriptome.</title>
        <authorList>
            <person name="Tanaka T."/>
            <person name="Maeda Y."/>
            <person name="Veluchamy A."/>
            <person name="Tanaka M."/>
            <person name="Abida H."/>
            <person name="Marechal E."/>
            <person name="Bowler C."/>
            <person name="Muto M."/>
            <person name="Sunaga Y."/>
            <person name="Tanaka M."/>
            <person name="Yoshino T."/>
            <person name="Taniguchi T."/>
            <person name="Fukuda Y."/>
            <person name="Nemoto M."/>
            <person name="Matsumoto M."/>
            <person name="Wong P.S."/>
            <person name="Aburatani S."/>
            <person name="Fujibuchi W."/>
        </authorList>
    </citation>
    <scope>NUCLEOTIDE SEQUENCE [LARGE SCALE GENOMIC DNA]</scope>
    <source>
        <strain evidence="1 2">JPCC DA0580</strain>
    </source>
</reference>
<evidence type="ECO:0000313" key="1">
    <source>
        <dbReference type="EMBL" id="GAX17264.1"/>
    </source>
</evidence>
<dbReference type="Proteomes" id="UP000198406">
    <property type="component" value="Unassembled WGS sequence"/>
</dbReference>
<keyword evidence="2" id="KW-1185">Reference proteome</keyword>